<dbReference type="PANTHER" id="PTHR30252">
    <property type="entry name" value="INNER MEMBRANE PEPTIDE TRANSPORTER"/>
    <property type="match status" value="1"/>
</dbReference>
<proteinExistence type="inferred from homology"/>
<name>Q8R779_CALS4</name>
<dbReference type="EMBL" id="AE008691">
    <property type="protein sequence ID" value="AAM25669.1"/>
    <property type="molecule type" value="Genomic_DNA"/>
</dbReference>
<evidence type="ECO:0000256" key="2">
    <source>
        <dbReference type="ARBA" id="ARBA00007755"/>
    </source>
</evidence>
<protein>
    <recommendedName>
        <fullName evidence="8">CstA N-terminal domain-containing protein</fullName>
    </recommendedName>
</protein>
<dbReference type="STRING" id="273068.TTE2544"/>
<dbReference type="InterPro" id="IPR051605">
    <property type="entry name" value="CstA"/>
</dbReference>
<dbReference type="HOGENOM" id="CLU_2859254_0_0_9"/>
<keyword evidence="5 7" id="KW-1133">Transmembrane helix</keyword>
<organism evidence="9 10">
    <name type="scientific">Caldanaerobacter subterraneus subsp. tengcongensis (strain DSM 15242 / JCM 11007 / NBRC 100824 / MB4)</name>
    <name type="common">Thermoanaerobacter tengcongensis</name>
    <dbReference type="NCBI Taxonomy" id="273068"/>
    <lineage>
        <taxon>Bacteria</taxon>
        <taxon>Bacillati</taxon>
        <taxon>Bacillota</taxon>
        <taxon>Clostridia</taxon>
        <taxon>Thermoanaerobacterales</taxon>
        <taxon>Thermoanaerobacteraceae</taxon>
        <taxon>Caldanaerobacter</taxon>
    </lineage>
</organism>
<reference evidence="9 10" key="1">
    <citation type="journal article" date="2002" name="Genome Res.">
        <title>A complete sequence of the T. tengcongensis genome.</title>
        <authorList>
            <person name="Bao Q."/>
            <person name="Tian Y."/>
            <person name="Li W."/>
            <person name="Xu Z."/>
            <person name="Xuan Z."/>
            <person name="Hu S."/>
            <person name="Dong W."/>
            <person name="Yang J."/>
            <person name="Chen Y."/>
            <person name="Xue Y."/>
            <person name="Xu Y."/>
            <person name="Lai X."/>
            <person name="Huang L."/>
            <person name="Dong X."/>
            <person name="Ma Y."/>
            <person name="Ling L."/>
            <person name="Tan H."/>
            <person name="Chen R."/>
            <person name="Wang J."/>
            <person name="Yu J."/>
            <person name="Yang H."/>
        </authorList>
    </citation>
    <scope>NUCLEOTIDE SEQUENCE [LARGE SCALE GENOMIC DNA]</scope>
    <source>
        <strain evidence="10">DSM 15242 / JCM 11007 / NBRC 100824 / MB4</strain>
    </source>
</reference>
<dbReference type="Pfam" id="PF02554">
    <property type="entry name" value="CstA"/>
    <property type="match status" value="1"/>
</dbReference>
<dbReference type="GO" id="GO:0009267">
    <property type="term" value="P:cellular response to starvation"/>
    <property type="evidence" value="ECO:0007669"/>
    <property type="project" value="InterPro"/>
</dbReference>
<dbReference type="InterPro" id="IPR003706">
    <property type="entry name" value="CstA_N"/>
</dbReference>
<dbReference type="PANTHER" id="PTHR30252:SF0">
    <property type="entry name" value="PEPTIDE TRANSPORTER CSTA"/>
    <property type="match status" value="1"/>
</dbReference>
<keyword evidence="10" id="KW-1185">Reference proteome</keyword>
<comment type="subcellular location">
    <subcellularLocation>
        <location evidence="1">Cell membrane</location>
        <topology evidence="1">Multi-pass membrane protein</topology>
    </subcellularLocation>
</comment>
<dbReference type="KEGG" id="tte:TTE2544"/>
<evidence type="ECO:0000256" key="5">
    <source>
        <dbReference type="ARBA" id="ARBA00022989"/>
    </source>
</evidence>
<feature type="domain" description="CstA N-terminal" evidence="8">
    <location>
        <begin position="1"/>
        <end position="56"/>
    </location>
</feature>
<dbReference type="AlphaFoldDB" id="Q8R779"/>
<evidence type="ECO:0000313" key="10">
    <source>
        <dbReference type="Proteomes" id="UP000000555"/>
    </source>
</evidence>
<keyword evidence="4 7" id="KW-0812">Transmembrane</keyword>
<evidence type="ECO:0000256" key="3">
    <source>
        <dbReference type="ARBA" id="ARBA00022475"/>
    </source>
</evidence>
<sequence>MYDGIDYVPTHPMILLGHHFSSIAGAGPIVGPITAASMFGWLPAYLWIVIGFISFGRYLVQLIN</sequence>
<comment type="similarity">
    <text evidence="2">Belongs to the peptide transporter carbon starvation (CstA) (TC 2.A.114) family.</text>
</comment>
<evidence type="ECO:0000256" key="4">
    <source>
        <dbReference type="ARBA" id="ARBA00022692"/>
    </source>
</evidence>
<accession>Q8R779</accession>
<feature type="transmembrane region" description="Helical" evidence="7">
    <location>
        <begin position="38"/>
        <end position="60"/>
    </location>
</feature>
<evidence type="ECO:0000256" key="7">
    <source>
        <dbReference type="SAM" id="Phobius"/>
    </source>
</evidence>
<gene>
    <name evidence="9" type="ordered locus">TTE2544</name>
</gene>
<dbReference type="eggNOG" id="COG1966">
    <property type="taxonomic scope" value="Bacteria"/>
</dbReference>
<evidence type="ECO:0000259" key="8">
    <source>
        <dbReference type="Pfam" id="PF02554"/>
    </source>
</evidence>
<evidence type="ECO:0000313" key="9">
    <source>
        <dbReference type="EMBL" id="AAM25669.1"/>
    </source>
</evidence>
<evidence type="ECO:0000256" key="6">
    <source>
        <dbReference type="ARBA" id="ARBA00023136"/>
    </source>
</evidence>
<evidence type="ECO:0000256" key="1">
    <source>
        <dbReference type="ARBA" id="ARBA00004651"/>
    </source>
</evidence>
<dbReference type="Proteomes" id="UP000000555">
    <property type="component" value="Chromosome"/>
</dbReference>
<dbReference type="GO" id="GO:0005886">
    <property type="term" value="C:plasma membrane"/>
    <property type="evidence" value="ECO:0007669"/>
    <property type="project" value="UniProtKB-SubCell"/>
</dbReference>
<keyword evidence="6 7" id="KW-0472">Membrane</keyword>
<keyword evidence="3" id="KW-1003">Cell membrane</keyword>